<reference evidence="2 3" key="1">
    <citation type="journal article" date="2015" name="Genome Announc.">
        <title>Expanding the biotechnology potential of lactobacilli through comparative genomics of 213 strains and associated genera.</title>
        <authorList>
            <person name="Sun Z."/>
            <person name="Harris H.M."/>
            <person name="McCann A."/>
            <person name="Guo C."/>
            <person name="Argimon S."/>
            <person name="Zhang W."/>
            <person name="Yang X."/>
            <person name="Jeffery I.B."/>
            <person name="Cooney J.C."/>
            <person name="Kagawa T.F."/>
            <person name="Liu W."/>
            <person name="Song Y."/>
            <person name="Salvetti E."/>
            <person name="Wrobel A."/>
            <person name="Rasinkangas P."/>
            <person name="Parkhill J."/>
            <person name="Rea M.C."/>
            <person name="O'Sullivan O."/>
            <person name="Ritari J."/>
            <person name="Douillard F.P."/>
            <person name="Paul Ross R."/>
            <person name="Yang R."/>
            <person name="Briner A.E."/>
            <person name="Felis G.E."/>
            <person name="de Vos W.M."/>
            <person name="Barrangou R."/>
            <person name="Klaenhammer T.R."/>
            <person name="Caufield P.W."/>
            <person name="Cui Y."/>
            <person name="Zhang H."/>
            <person name="O'Toole P.W."/>
        </authorList>
    </citation>
    <scope>NUCLEOTIDE SEQUENCE [LARGE SCALE GENOMIC DNA]</scope>
    <source>
        <strain evidence="2 3">DSM 20405</strain>
    </source>
</reference>
<dbReference type="GO" id="GO:0016887">
    <property type="term" value="F:ATP hydrolysis activity"/>
    <property type="evidence" value="ECO:0007669"/>
    <property type="project" value="InterPro"/>
</dbReference>
<sequence>MDIDFYAEKRVLSDNAEMVSNLFGKFYTNNVLSVVGINASGKTSLLKLLSFVFHYLNGKSINDIEEREVFTDSKEVVIEAVFYSKEKGICKLSSKIVRKRVNMIEEKYEVEEEKLYIKNINKVKSKKDLITFNEGDLIKIRDEDNEYLQDDVSIVSSISKNDNLHVRSLLRLTNINFLVTFGDFPQELLKFLDPSIEYLSFNKETEELELKFYNRKPIKLVNPLLLEKYLSSGTIKGINVFISAMIAFEEGGYLIIDEIENHFNTEIVAVLLRFFMNQSVNKKGATLVFSTHYSELLDEIDRNDNIYIARNHGGITLQKLCEALKRNDIKKSDAFKSDFLNGTAPSYDSYMGLMKVIKNHM</sequence>
<dbReference type="GO" id="GO:0005524">
    <property type="term" value="F:ATP binding"/>
    <property type="evidence" value="ECO:0007669"/>
    <property type="project" value="InterPro"/>
</dbReference>
<accession>A0A0R2HJF3</accession>
<keyword evidence="3" id="KW-1185">Reference proteome</keyword>
<dbReference type="Proteomes" id="UP000051841">
    <property type="component" value="Unassembled WGS sequence"/>
</dbReference>
<dbReference type="AlphaFoldDB" id="A0A0R2HJF3"/>
<dbReference type="PANTHER" id="PTHR40396">
    <property type="entry name" value="ATPASE-LIKE PROTEIN"/>
    <property type="match status" value="1"/>
</dbReference>
<dbReference type="SUPFAM" id="SSF52540">
    <property type="entry name" value="P-loop containing nucleoside triphosphate hydrolases"/>
    <property type="match status" value="1"/>
</dbReference>
<evidence type="ECO:0000313" key="3">
    <source>
        <dbReference type="Proteomes" id="UP000051841"/>
    </source>
</evidence>
<evidence type="ECO:0000313" key="2">
    <source>
        <dbReference type="EMBL" id="KRN50469.1"/>
    </source>
</evidence>
<dbReference type="EMBL" id="JQBL01000009">
    <property type="protein sequence ID" value="KRN50469.1"/>
    <property type="molecule type" value="Genomic_DNA"/>
</dbReference>
<comment type="caution">
    <text evidence="2">The sequence shown here is derived from an EMBL/GenBank/DDBJ whole genome shotgun (WGS) entry which is preliminary data.</text>
</comment>
<dbReference type="PANTHER" id="PTHR40396:SF1">
    <property type="entry name" value="ATPASE AAA-TYPE CORE DOMAIN-CONTAINING PROTEIN"/>
    <property type="match status" value="1"/>
</dbReference>
<organism evidence="2 3">
    <name type="scientific">Kandleria vitulina DSM 20405</name>
    <dbReference type="NCBI Taxonomy" id="1410657"/>
    <lineage>
        <taxon>Bacteria</taxon>
        <taxon>Bacillati</taxon>
        <taxon>Bacillota</taxon>
        <taxon>Erysipelotrichia</taxon>
        <taxon>Erysipelotrichales</taxon>
        <taxon>Coprobacillaceae</taxon>
        <taxon>Kandleria</taxon>
    </lineage>
</organism>
<dbReference type="Pfam" id="PF13304">
    <property type="entry name" value="AAA_21"/>
    <property type="match status" value="1"/>
</dbReference>
<dbReference type="InterPro" id="IPR027417">
    <property type="entry name" value="P-loop_NTPase"/>
</dbReference>
<dbReference type="RefSeq" id="WP_236700966.1">
    <property type="nucleotide sequence ID" value="NZ_JQBL01000009.1"/>
</dbReference>
<feature type="domain" description="ATPase AAA-type core" evidence="1">
    <location>
        <begin position="33"/>
        <end position="298"/>
    </location>
</feature>
<evidence type="ECO:0000259" key="1">
    <source>
        <dbReference type="Pfam" id="PF13304"/>
    </source>
</evidence>
<dbReference type="Gene3D" id="3.40.50.300">
    <property type="entry name" value="P-loop containing nucleotide triphosphate hydrolases"/>
    <property type="match status" value="1"/>
</dbReference>
<proteinExistence type="predicted"/>
<dbReference type="PATRIC" id="fig|1410657.5.peg.2188"/>
<gene>
    <name evidence="2" type="ORF">IV49_GL002118</name>
</gene>
<protein>
    <recommendedName>
        <fullName evidence="1">ATPase AAA-type core domain-containing protein</fullName>
    </recommendedName>
</protein>
<name>A0A0R2HJF3_9FIRM</name>
<dbReference type="InterPro" id="IPR003959">
    <property type="entry name" value="ATPase_AAA_core"/>
</dbReference>